<comment type="caution">
    <text evidence="3">The sequence shown here is derived from an EMBL/GenBank/DDBJ whole genome shotgun (WGS) entry which is preliminary data.</text>
</comment>
<accession>U2ZZY8</accession>
<evidence type="ECO:0000256" key="1">
    <source>
        <dbReference type="SAM" id="Phobius"/>
    </source>
</evidence>
<dbReference type="AlphaFoldDB" id="U2ZZY8"/>
<dbReference type="Pfam" id="PF07811">
    <property type="entry name" value="TadE"/>
    <property type="match status" value="1"/>
</dbReference>
<evidence type="ECO:0000313" key="3">
    <source>
        <dbReference type="EMBL" id="GAD50949.1"/>
    </source>
</evidence>
<keyword evidence="1" id="KW-0812">Transmembrane</keyword>
<keyword evidence="1" id="KW-0472">Membrane</keyword>
<sequence length="198" mass="21966">MNRLLRKLRASQDGATLVEFGFVAPVFFMMLMGIFDIAHGVYIRSVLEGALQAAGRNAGLESGPDNVVDIDAFVEEQVKNVIPSGKLTFKRLNYWEFGDVGEEEDYVDSNSNGEYDEDECFFDGNDNDKWDDRGQAGIGGAKDIVLYTVEVNYDHLFPLWKFLGRSQEGTIAASTTLRNQPYATQGTRTVTKICPAAT</sequence>
<feature type="domain" description="TadE-like" evidence="2">
    <location>
        <begin position="14"/>
        <end position="56"/>
    </location>
</feature>
<proteinExistence type="predicted"/>
<protein>
    <submittedName>
        <fullName evidence="3">TadE family protein</fullName>
    </submittedName>
</protein>
<evidence type="ECO:0000259" key="2">
    <source>
        <dbReference type="Pfam" id="PF07811"/>
    </source>
</evidence>
<reference evidence="3 4" key="1">
    <citation type="submission" date="2013-09" db="EMBL/GenBank/DDBJ databases">
        <title>Whole genome shotgun sequence of Novosphingobium tardaugens NBRC 16725.</title>
        <authorList>
            <person name="Isaki S."/>
            <person name="Hosoyama A."/>
            <person name="Tsuchikane K."/>
            <person name="Katsumata H."/>
            <person name="Ando Y."/>
            <person name="Yamazaki S."/>
            <person name="Fujita N."/>
        </authorList>
    </citation>
    <scope>NUCLEOTIDE SEQUENCE [LARGE SCALE GENOMIC DNA]</scope>
    <source>
        <strain evidence="3 4">NBRC 16725</strain>
    </source>
</reference>
<gene>
    <name evidence="3" type="ORF">NT2_13_00360</name>
</gene>
<keyword evidence="4" id="KW-1185">Reference proteome</keyword>
<evidence type="ECO:0000313" key="4">
    <source>
        <dbReference type="Proteomes" id="UP000016568"/>
    </source>
</evidence>
<dbReference type="eggNOG" id="COG4961">
    <property type="taxonomic scope" value="Bacteria"/>
</dbReference>
<dbReference type="RefSeq" id="WP_021691767.1">
    <property type="nucleotide sequence ID" value="NZ_BASZ01000013.1"/>
</dbReference>
<dbReference type="Proteomes" id="UP000016568">
    <property type="component" value="Unassembled WGS sequence"/>
</dbReference>
<keyword evidence="1" id="KW-1133">Transmembrane helix</keyword>
<name>U2ZZY8_9SPHN</name>
<dbReference type="InterPro" id="IPR012495">
    <property type="entry name" value="TadE-like_dom"/>
</dbReference>
<dbReference type="EMBL" id="BASZ01000013">
    <property type="protein sequence ID" value="GAD50949.1"/>
    <property type="molecule type" value="Genomic_DNA"/>
</dbReference>
<organism evidence="3 4">
    <name type="scientific">Caenibius tardaugens NBRC 16725</name>
    <dbReference type="NCBI Taxonomy" id="1219035"/>
    <lineage>
        <taxon>Bacteria</taxon>
        <taxon>Pseudomonadati</taxon>
        <taxon>Pseudomonadota</taxon>
        <taxon>Alphaproteobacteria</taxon>
        <taxon>Sphingomonadales</taxon>
        <taxon>Erythrobacteraceae</taxon>
        <taxon>Caenibius</taxon>
    </lineage>
</organism>
<dbReference type="OrthoDB" id="7306064at2"/>
<feature type="transmembrane region" description="Helical" evidence="1">
    <location>
        <begin position="20"/>
        <end position="42"/>
    </location>
</feature>
<dbReference type="KEGG" id="ntd:EGO55_19735"/>